<protein>
    <submittedName>
        <fullName evidence="1">YlzJ-like protein</fullName>
    </submittedName>
</protein>
<dbReference type="OrthoDB" id="1683573at2"/>
<reference evidence="1 2" key="1">
    <citation type="submission" date="2016-10" db="EMBL/GenBank/DDBJ databases">
        <authorList>
            <person name="de Groot N.N."/>
        </authorList>
    </citation>
    <scope>NUCLEOTIDE SEQUENCE [LARGE SCALE GENOMIC DNA]</scope>
    <source>
        <strain evidence="1 2">CGMCC 1.5070</strain>
    </source>
</reference>
<dbReference type="Pfam" id="PF14035">
    <property type="entry name" value="YlzJ"/>
    <property type="match status" value="1"/>
</dbReference>
<dbReference type="InterPro" id="IPR025619">
    <property type="entry name" value="YlzJ"/>
</dbReference>
<evidence type="ECO:0000313" key="1">
    <source>
        <dbReference type="EMBL" id="SEN01045.1"/>
    </source>
</evidence>
<dbReference type="STRING" id="474960.SAMN05216180_2459"/>
<organism evidence="1 2">
    <name type="scientific">Hydrogenoanaerobacterium saccharovorans</name>
    <dbReference type="NCBI Taxonomy" id="474960"/>
    <lineage>
        <taxon>Bacteria</taxon>
        <taxon>Bacillati</taxon>
        <taxon>Bacillota</taxon>
        <taxon>Clostridia</taxon>
        <taxon>Eubacteriales</taxon>
        <taxon>Oscillospiraceae</taxon>
        <taxon>Hydrogenoanaerobacterium</taxon>
    </lineage>
</organism>
<dbReference type="RefSeq" id="WP_092755578.1">
    <property type="nucleotide sequence ID" value="NZ_FOCG01000002.1"/>
</dbReference>
<dbReference type="Proteomes" id="UP000199158">
    <property type="component" value="Unassembled WGS sequence"/>
</dbReference>
<keyword evidence="2" id="KW-1185">Reference proteome</keyword>
<accession>A0A1H8D1E7</accession>
<name>A0A1H8D1E7_9FIRM</name>
<gene>
    <name evidence="1" type="ORF">SAMN05216180_2459</name>
</gene>
<sequence>MTHLYTIVPLDEVFPSEPTQTEVINVNGSYIEGVRGKEGIQISRLISTDPKMYLDKRFSPGQNYKDR</sequence>
<dbReference type="EMBL" id="FOCG01000002">
    <property type="protein sequence ID" value="SEN01045.1"/>
    <property type="molecule type" value="Genomic_DNA"/>
</dbReference>
<proteinExistence type="predicted"/>
<dbReference type="AlphaFoldDB" id="A0A1H8D1E7"/>
<evidence type="ECO:0000313" key="2">
    <source>
        <dbReference type="Proteomes" id="UP000199158"/>
    </source>
</evidence>